<sequence>LYLSYFKIHTKFYITMSERLVNADADSKSATEVVASPAEKKIRIDSNSTSCAVAKLDEKFSFQRERNHFNVLIGCTGSVASTKLPELVHQILKNCHHSNGRVDVRVVTTENALAFFEIDKLSVFVYRDADEWMAWKQRGDPILHVQLRRWADILVIAPLDANSMAKISSGICDNLLTSLVRAWDCAKPVYICPAMNTYMWEHPLTYKQMDKLKNLFGFKEVPCIEKELMCGDRGYGAMASVDMIVSIVQCAMKSHFAIYSDENWVIDLPLLLSKLPSNPTPPRPTPAPVTTFTPASGTPIVRVYPKEPACQLPPAPIPTASPISESNTGLRTTSNQTLRIEGIEWNTAHTPNVPRNRYTSINDHLRAFAQTIHSISVAMWSQLLNFIAGTISLVNKTQPIETCCKNLSHLDSKQQHFGMILLSSLVVAVKPTTVVQLNFVDRSLCMLSKISSHPDQFALVLHRLDKVADFA</sequence>
<proteinExistence type="inferred from homology"/>
<dbReference type="GO" id="GO:0004633">
    <property type="term" value="F:phosphopantothenoylcysteine decarboxylase activity"/>
    <property type="evidence" value="ECO:0007669"/>
    <property type="project" value="TreeGrafter"/>
</dbReference>
<reference evidence="4 5" key="1">
    <citation type="submission" date="2015-01" db="EMBL/GenBank/DDBJ databases">
        <title>Evolution of Trichinella species and genotypes.</title>
        <authorList>
            <person name="Korhonen P.K."/>
            <person name="Edoardo P."/>
            <person name="Giuseppe L.R."/>
            <person name="Gasser R.B."/>
        </authorList>
    </citation>
    <scope>NUCLEOTIDE SEQUENCE [LARGE SCALE GENOMIC DNA]</scope>
    <source>
        <strain evidence="4">ISS176</strain>
    </source>
</reference>
<dbReference type="EMBL" id="JYDV01000156">
    <property type="protein sequence ID" value="KRZ28213.1"/>
    <property type="molecule type" value="Genomic_DNA"/>
</dbReference>
<dbReference type="Pfam" id="PF02441">
    <property type="entry name" value="Flavoprotein"/>
    <property type="match status" value="1"/>
</dbReference>
<dbReference type="InterPro" id="IPR003382">
    <property type="entry name" value="Flavoprotein"/>
</dbReference>
<feature type="non-terminal residue" evidence="4">
    <location>
        <position position="1"/>
    </location>
</feature>
<dbReference type="Gene3D" id="3.40.50.1950">
    <property type="entry name" value="Flavin prenyltransferase-like"/>
    <property type="match status" value="1"/>
</dbReference>
<keyword evidence="1" id="KW-0173">Coenzyme A biosynthesis</keyword>
<protein>
    <submittedName>
        <fullName evidence="4">Phosphopantothenoylcysteine decarboxylase</fullName>
    </submittedName>
</protein>
<dbReference type="GO" id="GO:0010181">
    <property type="term" value="F:FMN binding"/>
    <property type="evidence" value="ECO:0007669"/>
    <property type="project" value="TreeGrafter"/>
</dbReference>
<comment type="caution">
    <text evidence="4">The sequence shown here is derived from an EMBL/GenBank/DDBJ whole genome shotgun (WGS) entry which is preliminary data.</text>
</comment>
<feature type="domain" description="Flavoprotein" evidence="3">
    <location>
        <begin position="70"/>
        <end position="245"/>
    </location>
</feature>
<dbReference type="GO" id="GO:0071513">
    <property type="term" value="C:phosphopantothenoylcysteine decarboxylase complex"/>
    <property type="evidence" value="ECO:0007669"/>
    <property type="project" value="TreeGrafter"/>
</dbReference>
<feature type="non-terminal residue" evidence="4">
    <location>
        <position position="471"/>
    </location>
</feature>
<evidence type="ECO:0000313" key="4">
    <source>
        <dbReference type="EMBL" id="KRZ28213.1"/>
    </source>
</evidence>
<dbReference type="GO" id="GO:0015937">
    <property type="term" value="P:coenzyme A biosynthetic process"/>
    <property type="evidence" value="ECO:0007669"/>
    <property type="project" value="UniProtKB-KW"/>
</dbReference>
<gene>
    <name evidence="4" type="primary">Ppcdc</name>
    <name evidence="4" type="ORF">T4C_3457</name>
</gene>
<name>A0A0V1J0U3_TRIPS</name>
<evidence type="ECO:0000259" key="3">
    <source>
        <dbReference type="Pfam" id="PF02441"/>
    </source>
</evidence>
<organism evidence="4 5">
    <name type="scientific">Trichinella pseudospiralis</name>
    <name type="common">Parasitic roundworm</name>
    <dbReference type="NCBI Taxonomy" id="6337"/>
    <lineage>
        <taxon>Eukaryota</taxon>
        <taxon>Metazoa</taxon>
        <taxon>Ecdysozoa</taxon>
        <taxon>Nematoda</taxon>
        <taxon>Enoplea</taxon>
        <taxon>Dorylaimia</taxon>
        <taxon>Trichinellida</taxon>
        <taxon>Trichinellidae</taxon>
        <taxon>Trichinella</taxon>
    </lineage>
</organism>
<comment type="similarity">
    <text evidence="2">Belongs to the HFCD (homooligomeric flavin containing Cys decarboxylase) superfamily.</text>
</comment>
<dbReference type="SUPFAM" id="SSF52507">
    <property type="entry name" value="Homo-oligomeric flavin-containing Cys decarboxylases, HFCD"/>
    <property type="match status" value="1"/>
</dbReference>
<dbReference type="PANTHER" id="PTHR14359:SF6">
    <property type="entry name" value="PHOSPHOPANTOTHENOYLCYSTEINE DECARBOXYLASE"/>
    <property type="match status" value="1"/>
</dbReference>
<dbReference type="PANTHER" id="PTHR14359">
    <property type="entry name" value="HOMO-OLIGOMERIC FLAVIN CONTAINING CYS DECARBOXYLASE FAMILY"/>
    <property type="match status" value="1"/>
</dbReference>
<evidence type="ECO:0000313" key="5">
    <source>
        <dbReference type="Proteomes" id="UP000054826"/>
    </source>
</evidence>
<dbReference type="AlphaFoldDB" id="A0A0V1J0U3"/>
<evidence type="ECO:0000256" key="1">
    <source>
        <dbReference type="ARBA" id="ARBA00022993"/>
    </source>
</evidence>
<dbReference type="InterPro" id="IPR036551">
    <property type="entry name" value="Flavin_trans-like"/>
</dbReference>
<evidence type="ECO:0000256" key="2">
    <source>
        <dbReference type="ARBA" id="ARBA00038350"/>
    </source>
</evidence>
<dbReference type="Proteomes" id="UP000054826">
    <property type="component" value="Unassembled WGS sequence"/>
</dbReference>
<accession>A0A0V1J0U3</accession>